<dbReference type="RefSeq" id="WP_073046310.1">
    <property type="nucleotide sequence ID" value="NZ_FQZL01000005.1"/>
</dbReference>
<evidence type="ECO:0000313" key="2">
    <source>
        <dbReference type="EMBL" id="SHI49038.1"/>
    </source>
</evidence>
<dbReference type="OrthoDB" id="9806955at2"/>
<dbReference type="CDD" id="cd00332">
    <property type="entry name" value="PAL-HAL"/>
    <property type="match status" value="1"/>
</dbReference>
<dbReference type="PANTHER" id="PTHR10362">
    <property type="entry name" value="HISTIDINE AMMONIA-LYASE"/>
    <property type="match status" value="1"/>
</dbReference>
<dbReference type="Gene3D" id="1.10.275.10">
    <property type="entry name" value="Fumarase/aspartase (N-terminal domain)"/>
    <property type="match status" value="1"/>
</dbReference>
<dbReference type="STRING" id="1121476.SAMN02745751_00384"/>
<protein>
    <submittedName>
        <fullName evidence="2">Histidine ammonia-lyase</fullName>
    </submittedName>
</protein>
<sequence>MECSKVFQLKKYPNDIREVTLGSNITLNEIVAVARYGAKVHFSKEYVDRVNRYRGFVEAFAENNERVYGITTGLGDNVKITIDREKRKDINRNHLRAHATSVGEPATRESVRAMMIVMLSHMGNGHAAVSLNTLTQLKDMLNNGITPFVPKNGSVGYLTLESHIALVMLGEGRAYVDSVLVDGDEALKLKGMKSIEADIKEGLSLVSGTTSVTAFGALALYDAIQLAKTADISAAMSLEVLKGTMMAFDERIMKARPHVDQYNTASNVRSILEGSEIVKKYEGYRVQDALSLRCIPQLHGAAKKLINDAKTTMDIELNSSVDNPLIFEEEGRGISLMGCNADGSYVGMSMDSINIAAANLGKMAERRTHRMVNSHVSELPPFLIEDPGFNNGFMMAQYTSAGLVGQMRLKSHPATIDNNITCANQEDYLSMGYNASLQAYENMAHLKYILAIEIFHSVQAGDFYEESSSKGIERIRSLVRKEVPFITEDCNMNPYIEYISSLIEDGTIVRTLEDETGEMLF</sequence>
<dbReference type="Proteomes" id="UP000184052">
    <property type="component" value="Unassembled WGS sequence"/>
</dbReference>
<gene>
    <name evidence="2" type="ORF">SAMN02745751_00384</name>
</gene>
<keyword evidence="1 2" id="KW-0456">Lyase</keyword>
<dbReference type="EMBL" id="FQZL01000005">
    <property type="protein sequence ID" value="SHI49038.1"/>
    <property type="molecule type" value="Genomic_DNA"/>
</dbReference>
<name>A0A1M6BKC4_9FIRM</name>
<evidence type="ECO:0000256" key="1">
    <source>
        <dbReference type="ARBA" id="ARBA00023239"/>
    </source>
</evidence>
<keyword evidence="3" id="KW-1185">Reference proteome</keyword>
<dbReference type="AlphaFoldDB" id="A0A1M6BKC4"/>
<proteinExistence type="predicted"/>
<dbReference type="SUPFAM" id="SSF48557">
    <property type="entry name" value="L-aspartase-like"/>
    <property type="match status" value="1"/>
</dbReference>
<evidence type="ECO:0000313" key="3">
    <source>
        <dbReference type="Proteomes" id="UP000184052"/>
    </source>
</evidence>
<dbReference type="Gene3D" id="1.20.200.10">
    <property type="entry name" value="Fumarase/aspartase (Central domain)"/>
    <property type="match status" value="1"/>
</dbReference>
<dbReference type="InterPro" id="IPR008948">
    <property type="entry name" value="L-Aspartase-like"/>
</dbReference>
<dbReference type="InterPro" id="IPR001106">
    <property type="entry name" value="Aromatic_Lyase"/>
</dbReference>
<dbReference type="Pfam" id="PF00221">
    <property type="entry name" value="Lyase_aromatic"/>
    <property type="match status" value="1"/>
</dbReference>
<reference evidence="2 3" key="1">
    <citation type="submission" date="2016-11" db="EMBL/GenBank/DDBJ databases">
        <authorList>
            <person name="Jaros S."/>
            <person name="Januszkiewicz K."/>
            <person name="Wedrychowicz H."/>
        </authorList>
    </citation>
    <scope>NUCLEOTIDE SEQUENCE [LARGE SCALE GENOMIC DNA]</scope>
    <source>
        <strain evidence="2 3">DSM 17477</strain>
    </source>
</reference>
<organism evidence="2 3">
    <name type="scientific">Dethiosulfatibacter aminovorans DSM 17477</name>
    <dbReference type="NCBI Taxonomy" id="1121476"/>
    <lineage>
        <taxon>Bacteria</taxon>
        <taxon>Bacillati</taxon>
        <taxon>Bacillota</taxon>
        <taxon>Tissierellia</taxon>
        <taxon>Dethiosulfatibacter</taxon>
    </lineage>
</organism>
<dbReference type="GO" id="GO:0016841">
    <property type="term" value="F:ammonia-lyase activity"/>
    <property type="evidence" value="ECO:0007669"/>
    <property type="project" value="UniProtKB-ARBA"/>
</dbReference>
<accession>A0A1M6BKC4</accession>
<dbReference type="PROSITE" id="PS50890">
    <property type="entry name" value="PUA"/>
    <property type="match status" value="1"/>
</dbReference>
<dbReference type="InterPro" id="IPR024083">
    <property type="entry name" value="Fumarase/histidase_N"/>
</dbReference>